<proteinExistence type="predicted"/>
<evidence type="ECO:0000313" key="2">
    <source>
        <dbReference type="Proteomes" id="UP001597183"/>
    </source>
</evidence>
<keyword evidence="2" id="KW-1185">Reference proteome</keyword>
<name>A0ABW4ACG4_9ACTN</name>
<gene>
    <name evidence="1" type="ORF">ACFQ5G_23315</name>
</gene>
<sequence>MARRLSSSPERVGLVLDESGRLVPYAIVEDTPAEDEIVSRVHRPM</sequence>
<evidence type="ECO:0008006" key="3">
    <source>
        <dbReference type="Google" id="ProtNLM"/>
    </source>
</evidence>
<dbReference type="RefSeq" id="WP_317796515.1">
    <property type="nucleotide sequence ID" value="NZ_AP028461.1"/>
</dbReference>
<comment type="caution">
    <text evidence="1">The sequence shown here is derived from an EMBL/GenBank/DDBJ whole genome shotgun (WGS) entry which is preliminary data.</text>
</comment>
<accession>A0ABW4ACG4</accession>
<evidence type="ECO:0000313" key="1">
    <source>
        <dbReference type="EMBL" id="MFD1368294.1"/>
    </source>
</evidence>
<reference evidence="2" key="1">
    <citation type="journal article" date="2019" name="Int. J. Syst. Evol. Microbiol.">
        <title>The Global Catalogue of Microorganisms (GCM) 10K type strain sequencing project: providing services to taxonomists for standard genome sequencing and annotation.</title>
        <authorList>
            <consortium name="The Broad Institute Genomics Platform"/>
            <consortium name="The Broad Institute Genome Sequencing Center for Infectious Disease"/>
            <person name="Wu L."/>
            <person name="Ma J."/>
        </authorList>
    </citation>
    <scope>NUCLEOTIDE SEQUENCE [LARGE SCALE GENOMIC DNA]</scope>
    <source>
        <strain evidence="2">CCM 7526</strain>
    </source>
</reference>
<protein>
    <recommendedName>
        <fullName evidence="3">Transposase</fullName>
    </recommendedName>
</protein>
<dbReference type="Proteomes" id="UP001597183">
    <property type="component" value="Unassembled WGS sequence"/>
</dbReference>
<dbReference type="EMBL" id="JBHTMK010000034">
    <property type="protein sequence ID" value="MFD1368294.1"/>
    <property type="molecule type" value="Genomic_DNA"/>
</dbReference>
<organism evidence="1 2">
    <name type="scientific">Actinoplanes sichuanensis</name>
    <dbReference type="NCBI Taxonomy" id="512349"/>
    <lineage>
        <taxon>Bacteria</taxon>
        <taxon>Bacillati</taxon>
        <taxon>Actinomycetota</taxon>
        <taxon>Actinomycetes</taxon>
        <taxon>Micromonosporales</taxon>
        <taxon>Micromonosporaceae</taxon>
        <taxon>Actinoplanes</taxon>
    </lineage>
</organism>